<evidence type="ECO:0000256" key="7">
    <source>
        <dbReference type="ARBA" id="ARBA00012927"/>
    </source>
</evidence>
<proteinExistence type="inferred from homology"/>
<accession>A0A3E0WGF1</accession>
<comment type="caution">
    <text evidence="11">The sequence shown here is derived from an EMBL/GenBank/DDBJ whole genome shotgun (WGS) entry which is preliminary data.</text>
</comment>
<dbReference type="GO" id="GO:0042840">
    <property type="term" value="P:D-glucuronate catabolic process"/>
    <property type="evidence" value="ECO:0007669"/>
    <property type="project" value="TreeGrafter"/>
</dbReference>
<protein>
    <recommendedName>
        <fullName evidence="7">mannonate dehydratase</fullName>
        <ecNumber evidence="7">4.2.1.8</ecNumber>
    </recommendedName>
</protein>
<dbReference type="EMBL" id="NBXE01000006">
    <property type="protein sequence ID" value="RFA29117.1"/>
    <property type="molecule type" value="Genomic_DNA"/>
</dbReference>
<evidence type="ECO:0000256" key="8">
    <source>
        <dbReference type="ARBA" id="ARBA00023004"/>
    </source>
</evidence>
<dbReference type="EC" id="4.2.1.8" evidence="7"/>
<dbReference type="SUPFAM" id="SSF51658">
    <property type="entry name" value="Xylose isomerase-like"/>
    <property type="match status" value="1"/>
</dbReference>
<organism evidence="11 12">
    <name type="scientific">Subtercola boreus</name>
    <dbReference type="NCBI Taxonomy" id="120213"/>
    <lineage>
        <taxon>Bacteria</taxon>
        <taxon>Bacillati</taxon>
        <taxon>Actinomycetota</taxon>
        <taxon>Actinomycetes</taxon>
        <taxon>Micrococcales</taxon>
        <taxon>Microbacteriaceae</taxon>
        <taxon>Subtercola</taxon>
    </lineage>
</organism>
<name>A0A3E0WGF1_9MICO</name>
<evidence type="ECO:0000256" key="9">
    <source>
        <dbReference type="ARBA" id="ARBA00023211"/>
    </source>
</evidence>
<evidence type="ECO:0000256" key="10">
    <source>
        <dbReference type="ARBA" id="ARBA00023239"/>
    </source>
</evidence>
<evidence type="ECO:0000256" key="6">
    <source>
        <dbReference type="ARBA" id="ARBA00007389"/>
    </source>
</evidence>
<dbReference type="PANTHER" id="PTHR30387:SF2">
    <property type="entry name" value="MANNONATE DEHYDRATASE"/>
    <property type="match status" value="1"/>
</dbReference>
<sequence length="319" mass="35761">MLHPQLAGTPLWPLMRQAGITRAVGTFYGQDRLDETEKPWDFLPMVRLKQQYNDFGFGLDVIEDRPPLNLTKRGLPGRDEEIDQVITLIQNMGRLQIPVWCYQWMADFSWLRTSTTVPSRGGSTVSGFDLALVADAPPTEFGPLSEEQLWSSLSYFLDRVLPVAEEAGVTLAMHPDDPPRTPVRGVGRIMSSIEGFDRLLTMSSSPANAITFCQGNFRLMTDDLPTTIHRFGDQGKIAFVHMRDVDGTRDRFVETWHDAGPTDMAACFDAYRDIDFDGVMRADHVPSLIGEEDQVAGYATLGRLFAVGYLRGLQHAAYR</sequence>
<dbReference type="Pfam" id="PF03786">
    <property type="entry name" value="UxuA"/>
    <property type="match status" value="2"/>
</dbReference>
<comment type="function">
    <text evidence="4">Catalyzes the dehydration of D-mannonate.</text>
</comment>
<dbReference type="Gene3D" id="3.20.20.150">
    <property type="entry name" value="Divalent-metal-dependent TIM barrel enzymes"/>
    <property type="match status" value="1"/>
</dbReference>
<gene>
    <name evidence="11" type="ORF">B7R25_02235</name>
</gene>
<evidence type="ECO:0000256" key="2">
    <source>
        <dbReference type="ARBA" id="ARBA00001936"/>
    </source>
</evidence>
<evidence type="ECO:0000313" key="11">
    <source>
        <dbReference type="EMBL" id="RFA29117.1"/>
    </source>
</evidence>
<dbReference type="GO" id="GO:0030145">
    <property type="term" value="F:manganese ion binding"/>
    <property type="evidence" value="ECO:0007669"/>
    <property type="project" value="TreeGrafter"/>
</dbReference>
<dbReference type="GO" id="GO:0008198">
    <property type="term" value="F:ferrous iron binding"/>
    <property type="evidence" value="ECO:0007669"/>
    <property type="project" value="TreeGrafter"/>
</dbReference>
<comment type="similarity">
    <text evidence="6">Belongs to the mannonate dehydratase family.</text>
</comment>
<evidence type="ECO:0000256" key="4">
    <source>
        <dbReference type="ARBA" id="ARBA00002713"/>
    </source>
</evidence>
<keyword evidence="8" id="KW-0408">Iron</keyword>
<dbReference type="GO" id="GO:0008927">
    <property type="term" value="F:mannonate dehydratase activity"/>
    <property type="evidence" value="ECO:0007669"/>
    <property type="project" value="UniProtKB-EC"/>
</dbReference>
<evidence type="ECO:0000313" key="12">
    <source>
        <dbReference type="Proteomes" id="UP000257080"/>
    </source>
</evidence>
<dbReference type="PIRSF" id="PIRSF016049">
    <property type="entry name" value="Man_dehyd"/>
    <property type="match status" value="1"/>
</dbReference>
<dbReference type="AlphaFoldDB" id="A0A3E0WGF1"/>
<evidence type="ECO:0000256" key="1">
    <source>
        <dbReference type="ARBA" id="ARBA00001794"/>
    </source>
</evidence>
<comment type="cofactor">
    <cofactor evidence="2">
        <name>Mn(2+)</name>
        <dbReference type="ChEBI" id="CHEBI:29035"/>
    </cofactor>
</comment>
<comment type="cofactor">
    <cofactor evidence="3">
        <name>Fe(2+)</name>
        <dbReference type="ChEBI" id="CHEBI:29033"/>
    </cofactor>
</comment>
<keyword evidence="9" id="KW-0464">Manganese</keyword>
<dbReference type="InterPro" id="IPR004628">
    <property type="entry name" value="Man_deHydtase"/>
</dbReference>
<dbReference type="Proteomes" id="UP000257080">
    <property type="component" value="Unassembled WGS sequence"/>
</dbReference>
<evidence type="ECO:0000256" key="5">
    <source>
        <dbReference type="ARBA" id="ARBA00004892"/>
    </source>
</evidence>
<comment type="pathway">
    <text evidence="5">Carbohydrate metabolism; pentose and glucuronate interconversion.</text>
</comment>
<reference evidence="11 12" key="1">
    <citation type="submission" date="2017-04" db="EMBL/GenBank/DDBJ databases">
        <title>Comparative genome analysis of Subtercola boreus.</title>
        <authorList>
            <person name="Cho Y.-J."/>
            <person name="Cho A."/>
            <person name="Kim O.-S."/>
            <person name="Lee J.-I."/>
        </authorList>
    </citation>
    <scope>NUCLEOTIDE SEQUENCE [LARGE SCALE GENOMIC DNA]</scope>
    <source>
        <strain evidence="11 12">P28004</strain>
    </source>
</reference>
<dbReference type="UniPathway" id="UPA00246"/>
<evidence type="ECO:0000256" key="3">
    <source>
        <dbReference type="ARBA" id="ARBA00001954"/>
    </source>
</evidence>
<dbReference type="InterPro" id="IPR036237">
    <property type="entry name" value="Xyl_isomerase-like_sf"/>
</dbReference>
<comment type="catalytic activity">
    <reaction evidence="1">
        <text>D-mannonate = 2-dehydro-3-deoxy-D-gluconate + H2O</text>
        <dbReference type="Rhea" id="RHEA:20097"/>
        <dbReference type="ChEBI" id="CHEBI:15377"/>
        <dbReference type="ChEBI" id="CHEBI:17767"/>
        <dbReference type="ChEBI" id="CHEBI:57990"/>
        <dbReference type="EC" id="4.2.1.8"/>
    </reaction>
</comment>
<dbReference type="PANTHER" id="PTHR30387">
    <property type="entry name" value="MANNONATE DEHYDRATASE"/>
    <property type="match status" value="1"/>
</dbReference>
<keyword evidence="10" id="KW-0456">Lyase</keyword>